<dbReference type="VEuPathDB" id="FungiDB:BCV72DRAFT_220178"/>
<dbReference type="EMBL" id="KV921858">
    <property type="protein sequence ID" value="ORE11273.1"/>
    <property type="molecule type" value="Genomic_DNA"/>
</dbReference>
<gene>
    <name evidence="1" type="ORF">BCV72DRAFT_220178</name>
</gene>
<reference evidence="1" key="1">
    <citation type="journal article" date="2016" name="Proc. Natl. Acad. Sci. U.S.A.">
        <title>Lipid metabolic changes in an early divergent fungus govern the establishment of a mutualistic symbiosis with endobacteria.</title>
        <authorList>
            <person name="Lastovetsky O.A."/>
            <person name="Gaspar M.L."/>
            <person name="Mondo S.J."/>
            <person name="LaButti K.M."/>
            <person name="Sandor L."/>
            <person name="Grigoriev I.V."/>
            <person name="Henry S.A."/>
            <person name="Pawlowska T.E."/>
        </authorList>
    </citation>
    <scope>NUCLEOTIDE SEQUENCE [LARGE SCALE GENOMIC DNA]</scope>
    <source>
        <strain evidence="1">ATCC 52814</strain>
    </source>
</reference>
<organism evidence="1">
    <name type="scientific">Rhizopus microsporus var. microsporus</name>
    <dbReference type="NCBI Taxonomy" id="86635"/>
    <lineage>
        <taxon>Eukaryota</taxon>
        <taxon>Fungi</taxon>
        <taxon>Fungi incertae sedis</taxon>
        <taxon>Mucoromycota</taxon>
        <taxon>Mucoromycotina</taxon>
        <taxon>Mucoromycetes</taxon>
        <taxon>Mucorales</taxon>
        <taxon>Mucorineae</taxon>
        <taxon>Rhizopodaceae</taxon>
        <taxon>Rhizopus</taxon>
    </lineage>
</organism>
<dbReference type="AlphaFoldDB" id="A0A1X0RGT1"/>
<name>A0A1X0RGT1_RHIZD</name>
<dbReference type="OrthoDB" id="2289352at2759"/>
<accession>A0A1X0RGT1</accession>
<proteinExistence type="predicted"/>
<protein>
    <submittedName>
        <fullName evidence="1">Uncharacterized protein</fullName>
    </submittedName>
</protein>
<dbReference type="Proteomes" id="UP000242414">
    <property type="component" value="Unassembled WGS sequence"/>
</dbReference>
<evidence type="ECO:0000313" key="1">
    <source>
        <dbReference type="EMBL" id="ORE11273.1"/>
    </source>
</evidence>
<sequence length="117" mass="13647">MLFNPNDPSWFNHFSSEDLVEIKEHVNHSLNNDLSKELEDILLLLNQKITFRAIYDVMDAVPADPVNNKEKYWFKNSIINYIMLFINGPTIVPFKSEEDLLDDVYGFIKTSKQLSHA</sequence>